<dbReference type="PaxDb" id="3218-PP1S67_120V6.1"/>
<dbReference type="EnsemblPlants" id="Pp3c10_19730V3.1">
    <property type="protein sequence ID" value="PAC:32899640.CDS.1"/>
    <property type="gene ID" value="Pp3c10_19730"/>
</dbReference>
<gene>
    <name evidence="2" type="ORF">PHYPA_014123</name>
</gene>
<proteinExistence type="predicted"/>
<accession>A0A2K1JZQ2</accession>
<organism evidence="2">
    <name type="scientific">Physcomitrium patens</name>
    <name type="common">Spreading-leaved earth moss</name>
    <name type="synonym">Physcomitrella patens</name>
    <dbReference type="NCBI Taxonomy" id="3218"/>
    <lineage>
        <taxon>Eukaryota</taxon>
        <taxon>Viridiplantae</taxon>
        <taxon>Streptophyta</taxon>
        <taxon>Embryophyta</taxon>
        <taxon>Bryophyta</taxon>
        <taxon>Bryophytina</taxon>
        <taxon>Bryopsida</taxon>
        <taxon>Funariidae</taxon>
        <taxon>Funariales</taxon>
        <taxon>Funariaceae</taxon>
        <taxon>Physcomitrium</taxon>
    </lineage>
</organism>
<dbReference type="AlphaFoldDB" id="A0A2K1JZQ2"/>
<reference evidence="2 4" key="2">
    <citation type="journal article" date="2018" name="Plant J.">
        <title>The Physcomitrella patens chromosome-scale assembly reveals moss genome structure and evolution.</title>
        <authorList>
            <person name="Lang D."/>
            <person name="Ullrich K.K."/>
            <person name="Murat F."/>
            <person name="Fuchs J."/>
            <person name="Jenkins J."/>
            <person name="Haas F.B."/>
            <person name="Piednoel M."/>
            <person name="Gundlach H."/>
            <person name="Van Bel M."/>
            <person name="Meyberg R."/>
            <person name="Vives C."/>
            <person name="Morata J."/>
            <person name="Symeonidi A."/>
            <person name="Hiss M."/>
            <person name="Muchero W."/>
            <person name="Kamisugi Y."/>
            <person name="Saleh O."/>
            <person name="Blanc G."/>
            <person name="Decker E.L."/>
            <person name="van Gessel N."/>
            <person name="Grimwood J."/>
            <person name="Hayes R.D."/>
            <person name="Graham S.W."/>
            <person name="Gunter L.E."/>
            <person name="McDaniel S.F."/>
            <person name="Hoernstein S.N.W."/>
            <person name="Larsson A."/>
            <person name="Li F.W."/>
            <person name="Perroud P.F."/>
            <person name="Phillips J."/>
            <person name="Ranjan P."/>
            <person name="Rokshar D.S."/>
            <person name="Rothfels C.J."/>
            <person name="Schneider L."/>
            <person name="Shu S."/>
            <person name="Stevenson D.W."/>
            <person name="Thummler F."/>
            <person name="Tillich M."/>
            <person name="Villarreal Aguilar J.C."/>
            <person name="Widiez T."/>
            <person name="Wong G.K."/>
            <person name="Wymore A."/>
            <person name="Zhang Y."/>
            <person name="Zimmer A.D."/>
            <person name="Quatrano R.S."/>
            <person name="Mayer K.F.X."/>
            <person name="Goodstein D."/>
            <person name="Casacuberta J.M."/>
            <person name="Vandepoele K."/>
            <person name="Reski R."/>
            <person name="Cuming A.C."/>
            <person name="Tuskan G.A."/>
            <person name="Maumus F."/>
            <person name="Salse J."/>
            <person name="Schmutz J."/>
            <person name="Rensing S.A."/>
        </authorList>
    </citation>
    <scope>NUCLEOTIDE SEQUENCE [LARGE SCALE GENOMIC DNA]</scope>
    <source>
        <strain evidence="3 4">cv. Gransden 2004</strain>
    </source>
</reference>
<name>A0A2K1JZQ2_PHYPA</name>
<keyword evidence="4" id="KW-1185">Reference proteome</keyword>
<dbReference type="InParanoid" id="A0A2K1JZQ2"/>
<dbReference type="Gramene" id="Pp3c10_19730V3.1">
    <property type="protein sequence ID" value="PAC:32899640.CDS.1"/>
    <property type="gene ID" value="Pp3c10_19730"/>
</dbReference>
<protein>
    <submittedName>
        <fullName evidence="2 3">Uncharacterized protein</fullName>
    </submittedName>
</protein>
<evidence type="ECO:0000313" key="3">
    <source>
        <dbReference type="EnsemblPlants" id="PAC:32899640.CDS.1"/>
    </source>
</evidence>
<evidence type="ECO:0000313" key="2">
    <source>
        <dbReference type="EMBL" id="PNR47003.1"/>
    </source>
</evidence>
<reference evidence="2 4" key="1">
    <citation type="journal article" date="2008" name="Science">
        <title>The Physcomitrella genome reveals evolutionary insights into the conquest of land by plants.</title>
        <authorList>
            <person name="Rensing S."/>
            <person name="Lang D."/>
            <person name="Zimmer A."/>
            <person name="Terry A."/>
            <person name="Salamov A."/>
            <person name="Shapiro H."/>
            <person name="Nishiyama T."/>
            <person name="Perroud P.-F."/>
            <person name="Lindquist E."/>
            <person name="Kamisugi Y."/>
            <person name="Tanahashi T."/>
            <person name="Sakakibara K."/>
            <person name="Fujita T."/>
            <person name="Oishi K."/>
            <person name="Shin-I T."/>
            <person name="Kuroki Y."/>
            <person name="Toyoda A."/>
            <person name="Suzuki Y."/>
            <person name="Hashimoto A."/>
            <person name="Yamaguchi K."/>
            <person name="Sugano A."/>
            <person name="Kohara Y."/>
            <person name="Fujiyama A."/>
            <person name="Anterola A."/>
            <person name="Aoki S."/>
            <person name="Ashton N."/>
            <person name="Barbazuk W.B."/>
            <person name="Barker E."/>
            <person name="Bennetzen J."/>
            <person name="Bezanilla M."/>
            <person name="Blankenship R."/>
            <person name="Cho S.H."/>
            <person name="Dutcher S."/>
            <person name="Estelle M."/>
            <person name="Fawcett J.A."/>
            <person name="Gundlach H."/>
            <person name="Hanada K."/>
            <person name="Heyl A."/>
            <person name="Hicks K.A."/>
            <person name="Hugh J."/>
            <person name="Lohr M."/>
            <person name="Mayer K."/>
            <person name="Melkozernov A."/>
            <person name="Murata T."/>
            <person name="Nelson D."/>
            <person name="Pils B."/>
            <person name="Prigge M."/>
            <person name="Reiss B."/>
            <person name="Renner T."/>
            <person name="Rombauts S."/>
            <person name="Rushton P."/>
            <person name="Sanderfoot A."/>
            <person name="Schween G."/>
            <person name="Shiu S.-H."/>
            <person name="Stueber K."/>
            <person name="Theodoulou F.L."/>
            <person name="Tu H."/>
            <person name="Van de Peer Y."/>
            <person name="Verrier P.J."/>
            <person name="Waters E."/>
            <person name="Wood A."/>
            <person name="Yang L."/>
            <person name="Cove D."/>
            <person name="Cuming A."/>
            <person name="Hasebe M."/>
            <person name="Lucas S."/>
            <person name="Mishler D.B."/>
            <person name="Reski R."/>
            <person name="Grigoriev I."/>
            <person name="Quatrano R.S."/>
            <person name="Boore J.L."/>
        </authorList>
    </citation>
    <scope>NUCLEOTIDE SEQUENCE [LARGE SCALE GENOMIC DNA]</scope>
    <source>
        <strain evidence="3 4">cv. Gransden 2004</strain>
    </source>
</reference>
<sequence length="85" mass="9475">MQMDDLDRVHGQYDVDGVDMDSMTQRMKPIYDQRRRKTPHQAIGVGDGDGDGGAIPSVPNPKSHSTPFYRGGPIHTSLVRWSHSN</sequence>
<evidence type="ECO:0000256" key="1">
    <source>
        <dbReference type="SAM" id="MobiDB-lite"/>
    </source>
</evidence>
<reference evidence="3" key="3">
    <citation type="submission" date="2020-12" db="UniProtKB">
        <authorList>
            <consortium name="EnsemblPlants"/>
        </authorList>
    </citation>
    <scope>IDENTIFICATION</scope>
</reference>
<dbReference type="EMBL" id="ABEU02000010">
    <property type="protein sequence ID" value="PNR47003.1"/>
    <property type="molecule type" value="Genomic_DNA"/>
</dbReference>
<evidence type="ECO:0000313" key="4">
    <source>
        <dbReference type="Proteomes" id="UP000006727"/>
    </source>
</evidence>
<feature type="region of interest" description="Disordered" evidence="1">
    <location>
        <begin position="30"/>
        <end position="74"/>
    </location>
</feature>
<dbReference type="Proteomes" id="UP000006727">
    <property type="component" value="Chromosome 10"/>
</dbReference>